<organism evidence="2 3">
    <name type="scientific">Ceratopteris richardii</name>
    <name type="common">Triangle waterfern</name>
    <dbReference type="NCBI Taxonomy" id="49495"/>
    <lineage>
        <taxon>Eukaryota</taxon>
        <taxon>Viridiplantae</taxon>
        <taxon>Streptophyta</taxon>
        <taxon>Embryophyta</taxon>
        <taxon>Tracheophyta</taxon>
        <taxon>Polypodiopsida</taxon>
        <taxon>Polypodiidae</taxon>
        <taxon>Polypodiales</taxon>
        <taxon>Pteridineae</taxon>
        <taxon>Pteridaceae</taxon>
        <taxon>Parkerioideae</taxon>
        <taxon>Ceratopteris</taxon>
    </lineage>
</organism>
<dbReference type="AlphaFoldDB" id="A0A8T2TC58"/>
<evidence type="ECO:0000256" key="1">
    <source>
        <dbReference type="SAM" id="Phobius"/>
    </source>
</evidence>
<gene>
    <name evidence="2" type="ORF">KP509_13G023100</name>
</gene>
<comment type="caution">
    <text evidence="2">The sequence shown here is derived from an EMBL/GenBank/DDBJ whole genome shotgun (WGS) entry which is preliminary data.</text>
</comment>
<keyword evidence="3" id="KW-1185">Reference proteome</keyword>
<name>A0A8T2TC58_CERRI</name>
<reference evidence="2" key="1">
    <citation type="submission" date="2021-08" db="EMBL/GenBank/DDBJ databases">
        <title>WGS assembly of Ceratopteris richardii.</title>
        <authorList>
            <person name="Marchant D.B."/>
            <person name="Chen G."/>
            <person name="Jenkins J."/>
            <person name="Shu S."/>
            <person name="Leebens-Mack J."/>
            <person name="Grimwood J."/>
            <person name="Schmutz J."/>
            <person name="Soltis P."/>
            <person name="Soltis D."/>
            <person name="Chen Z.-H."/>
        </authorList>
    </citation>
    <scope>NUCLEOTIDE SEQUENCE</scope>
    <source>
        <strain evidence="2">Whitten #5841</strain>
        <tissue evidence="2">Leaf</tissue>
    </source>
</reference>
<accession>A0A8T2TC58</accession>
<keyword evidence="1" id="KW-0472">Membrane</keyword>
<dbReference type="Proteomes" id="UP000825935">
    <property type="component" value="Chromosome 13"/>
</dbReference>
<proteinExistence type="predicted"/>
<feature type="transmembrane region" description="Helical" evidence="1">
    <location>
        <begin position="20"/>
        <end position="45"/>
    </location>
</feature>
<protein>
    <submittedName>
        <fullName evidence="2">Uncharacterized protein</fullName>
    </submittedName>
</protein>
<dbReference type="EMBL" id="CM035418">
    <property type="protein sequence ID" value="KAH7420797.1"/>
    <property type="molecule type" value="Genomic_DNA"/>
</dbReference>
<evidence type="ECO:0000313" key="3">
    <source>
        <dbReference type="Proteomes" id="UP000825935"/>
    </source>
</evidence>
<keyword evidence="1" id="KW-1133">Transmembrane helix</keyword>
<keyword evidence="1" id="KW-0812">Transmembrane</keyword>
<evidence type="ECO:0000313" key="2">
    <source>
        <dbReference type="EMBL" id="KAH7420797.1"/>
    </source>
</evidence>
<sequence length="120" mass="13756">MPTYLHTLLLLTRAHQLGDVLPALFIIISLGSLHICLDGFLFLFISYPSMLKKKKVEAFSPSLILISEFSPYLKYSYMKMGFHVVLLMLARPLQKSLNYFSTNPLDVSWVEFLIGEELIN</sequence>